<evidence type="ECO:0000256" key="1">
    <source>
        <dbReference type="ARBA" id="ARBA00009796"/>
    </source>
</evidence>
<dbReference type="Proteomes" id="UP001562065">
    <property type="component" value="Unassembled WGS sequence"/>
</dbReference>
<dbReference type="InterPro" id="IPR013766">
    <property type="entry name" value="Thioredoxin_domain"/>
</dbReference>
<dbReference type="InterPro" id="IPR024706">
    <property type="entry name" value="Peroxiredoxin_AhpC-typ"/>
</dbReference>
<evidence type="ECO:0000256" key="4">
    <source>
        <dbReference type="ARBA" id="ARBA00037420"/>
    </source>
</evidence>
<evidence type="ECO:0000256" key="3">
    <source>
        <dbReference type="ARBA" id="ARBA00032824"/>
    </source>
</evidence>
<evidence type="ECO:0000256" key="2">
    <source>
        <dbReference type="ARBA" id="ARBA00023002"/>
    </source>
</evidence>
<dbReference type="InterPro" id="IPR036249">
    <property type="entry name" value="Thioredoxin-like_sf"/>
</dbReference>
<comment type="similarity">
    <text evidence="1">Belongs to the peroxiredoxin family. AhpC/Prx1 subfamily.</text>
</comment>
<evidence type="ECO:0000259" key="5">
    <source>
        <dbReference type="PROSITE" id="PS51352"/>
    </source>
</evidence>
<protein>
    <recommendedName>
        <fullName evidence="3">Thioredoxin peroxidase</fullName>
    </recommendedName>
</protein>
<feature type="domain" description="Thioredoxin" evidence="5">
    <location>
        <begin position="22"/>
        <end position="178"/>
    </location>
</feature>
<accession>A0ABV4AKE3</accession>
<dbReference type="PANTHER" id="PTHR10681">
    <property type="entry name" value="THIOREDOXIN PEROXIDASE"/>
    <property type="match status" value="1"/>
</dbReference>
<evidence type="ECO:0000313" key="6">
    <source>
        <dbReference type="EMBL" id="MEY1663018.1"/>
    </source>
</evidence>
<dbReference type="PROSITE" id="PS51352">
    <property type="entry name" value="THIOREDOXIN_2"/>
    <property type="match status" value="1"/>
</dbReference>
<dbReference type="PIRSF" id="PIRSF000239">
    <property type="entry name" value="AHPC"/>
    <property type="match status" value="1"/>
</dbReference>
<comment type="caution">
    <text evidence="6">The sequence shown here is derived from an EMBL/GenBank/DDBJ whole genome shotgun (WGS) entry which is preliminary data.</text>
</comment>
<dbReference type="InterPro" id="IPR000866">
    <property type="entry name" value="AhpC/TSA"/>
</dbReference>
<dbReference type="SUPFAM" id="SSF52833">
    <property type="entry name" value="Thioredoxin-like"/>
    <property type="match status" value="1"/>
</dbReference>
<keyword evidence="2" id="KW-0560">Oxidoreductase</keyword>
<sequence length="231" mass="25862">MEMVSRALLWATLLWASPLLALQLGDKVPDFTLPSTEGPFTLSEQGADHWVLLVSHPAAFTPICTTELAALAQEREWFAERGVKLAAIAVGDAETLARWRADISKLAGKSVGYPLLADGERQVSEQLGMLHPKALDTHTVRSVLIIDRRQRLRLRIDYPPDIGRNVDEIKRVTEALLRSERYHLMAPVNWVPGTDMVVPGWMQSEQAKELFGTLSEGAVPYLRYTPDPDRR</sequence>
<gene>
    <name evidence="6" type="ORF">AB5I84_12725</name>
</gene>
<name>A0ABV4AKE3_9GAMM</name>
<dbReference type="EMBL" id="JBGCUO010000002">
    <property type="protein sequence ID" value="MEY1663018.1"/>
    <property type="molecule type" value="Genomic_DNA"/>
</dbReference>
<reference evidence="6 7" key="1">
    <citation type="submission" date="2024-07" db="EMBL/GenBank/DDBJ databases">
        <authorList>
            <person name="Ren Q."/>
        </authorList>
    </citation>
    <scope>NUCLEOTIDE SEQUENCE [LARGE SCALE GENOMIC DNA]</scope>
    <source>
        <strain evidence="6 7">REN37</strain>
    </source>
</reference>
<dbReference type="InterPro" id="IPR050217">
    <property type="entry name" value="Peroxiredoxin"/>
</dbReference>
<dbReference type="Gene3D" id="3.40.30.10">
    <property type="entry name" value="Glutaredoxin"/>
    <property type="match status" value="1"/>
</dbReference>
<comment type="function">
    <text evidence="4">Thiol-specific peroxidase that catalyzes the reduction of hydrogen peroxide and organic hydroperoxides to water and alcohols, respectively. Plays a role in cell protection against oxidative stress by detoxifying peroxides.</text>
</comment>
<evidence type="ECO:0000313" key="7">
    <source>
        <dbReference type="Proteomes" id="UP001562065"/>
    </source>
</evidence>
<proteinExistence type="inferred from homology"/>
<dbReference type="Pfam" id="PF00578">
    <property type="entry name" value="AhpC-TSA"/>
    <property type="match status" value="1"/>
</dbReference>
<dbReference type="RefSeq" id="WP_369456287.1">
    <property type="nucleotide sequence ID" value="NZ_JBGCUO010000002.1"/>
</dbReference>
<organism evidence="6 7">
    <name type="scientific">Isoalcanivorax beigongshangi</name>
    <dbReference type="NCBI Taxonomy" id="3238810"/>
    <lineage>
        <taxon>Bacteria</taxon>
        <taxon>Pseudomonadati</taxon>
        <taxon>Pseudomonadota</taxon>
        <taxon>Gammaproteobacteria</taxon>
        <taxon>Oceanospirillales</taxon>
        <taxon>Alcanivoracaceae</taxon>
        <taxon>Isoalcanivorax</taxon>
    </lineage>
</organism>
<keyword evidence="7" id="KW-1185">Reference proteome</keyword>
<dbReference type="Gene3D" id="3.30.1020.10">
    <property type="entry name" value="Antioxidant, Horf6, Chain A, domain2"/>
    <property type="match status" value="1"/>
</dbReference>
<dbReference type="PANTHER" id="PTHR10681:SF128">
    <property type="entry name" value="THIOREDOXIN-DEPENDENT PEROXIDE REDUCTASE, MITOCHONDRIAL"/>
    <property type="match status" value="1"/>
</dbReference>